<sequence length="255" mass="28291">METTRKVKIKKIKGNVFETEDEVAVEYDLVIYINGNYFVTLLCTPINLEDLVAGYLYSEGVILKGKELLNLKIDEGKRRADAEISREDIFKYSGDRLLGEMTVTTACGKGRKVIYPVVREGADSKITSVDIDAEKTSDLFRQFNKSSELFDRTGGVHSCALCSQSEILIFRDDIGRHNALDKILGKAMLQGLDVSDKIVLTTGRMSSEIVEKVALRGIPVLVSRSAPTDTAIEKAKKAGVKLIGFLRGNRMNIYT</sequence>
<keyword evidence="5" id="KW-1185">Reference proteome</keyword>
<dbReference type="AlphaFoldDB" id="A0A1M4TM83"/>
<name>A0A1M4TM83_9FIRM</name>
<dbReference type="Gene3D" id="3.40.140.10">
    <property type="entry name" value="Cytidine Deaminase, domain 2"/>
    <property type="match status" value="1"/>
</dbReference>
<feature type="binding site" evidence="3">
    <location>
        <begin position="245"/>
        <end position="250"/>
    </location>
    <ligand>
        <name>Mo-bis(molybdopterin guanine dinucleotide)</name>
        <dbReference type="ChEBI" id="CHEBI:60539"/>
    </ligand>
</feature>
<dbReference type="RefSeq" id="WP_143159045.1">
    <property type="nucleotide sequence ID" value="NZ_FQTU01000002.1"/>
</dbReference>
<dbReference type="EMBL" id="FQTU01000002">
    <property type="protein sequence ID" value="SHE45571.1"/>
    <property type="molecule type" value="Genomic_DNA"/>
</dbReference>
<dbReference type="PANTHER" id="PTHR30592:SF1">
    <property type="entry name" value="SULFUR CARRIER PROTEIN FDHD"/>
    <property type="match status" value="1"/>
</dbReference>
<evidence type="ECO:0000313" key="4">
    <source>
        <dbReference type="EMBL" id="SHE45571.1"/>
    </source>
</evidence>
<dbReference type="InterPro" id="IPR016193">
    <property type="entry name" value="Cytidine_deaminase-like"/>
</dbReference>
<dbReference type="NCBIfam" id="TIGR00129">
    <property type="entry name" value="fdhD_narQ"/>
    <property type="match status" value="1"/>
</dbReference>
<evidence type="ECO:0000256" key="3">
    <source>
        <dbReference type="HAMAP-Rule" id="MF_00187"/>
    </source>
</evidence>
<dbReference type="Gene3D" id="3.10.20.10">
    <property type="match status" value="1"/>
</dbReference>
<dbReference type="GO" id="GO:0006777">
    <property type="term" value="P:Mo-molybdopterin cofactor biosynthetic process"/>
    <property type="evidence" value="ECO:0007669"/>
    <property type="project" value="UniProtKB-UniRule"/>
</dbReference>
<dbReference type="STRING" id="1120975.SAMN02746064_00543"/>
<comment type="function">
    <text evidence="3">Required for formate dehydrogenase (FDH) activity. Acts as a sulfur carrier protein that transfers sulfur from IscS to the molybdenum cofactor prior to its insertion into FDH.</text>
</comment>
<comment type="subcellular location">
    <subcellularLocation>
        <location evidence="3">Cytoplasm</location>
    </subcellularLocation>
</comment>
<evidence type="ECO:0000256" key="2">
    <source>
        <dbReference type="ARBA" id="ARBA00023150"/>
    </source>
</evidence>
<dbReference type="Pfam" id="PF02634">
    <property type="entry name" value="FdhD-NarQ"/>
    <property type="match status" value="1"/>
</dbReference>
<dbReference type="GO" id="GO:0005737">
    <property type="term" value="C:cytoplasm"/>
    <property type="evidence" value="ECO:0007669"/>
    <property type="project" value="UniProtKB-SubCell"/>
</dbReference>
<dbReference type="PANTHER" id="PTHR30592">
    <property type="entry name" value="FORMATE DEHYDROGENASE"/>
    <property type="match status" value="1"/>
</dbReference>
<protein>
    <recommendedName>
        <fullName evidence="3">Sulfur carrier protein FdhD</fullName>
    </recommendedName>
</protein>
<evidence type="ECO:0000313" key="5">
    <source>
        <dbReference type="Proteomes" id="UP000184251"/>
    </source>
</evidence>
<accession>A0A1M4TM83</accession>
<dbReference type="PIRSF" id="PIRSF015626">
    <property type="entry name" value="FdhD"/>
    <property type="match status" value="1"/>
</dbReference>
<keyword evidence="1 3" id="KW-0963">Cytoplasm</keyword>
<dbReference type="SUPFAM" id="SSF53927">
    <property type="entry name" value="Cytidine deaminase-like"/>
    <property type="match status" value="1"/>
</dbReference>
<dbReference type="OrthoDB" id="9782042at2"/>
<dbReference type="GO" id="GO:0097163">
    <property type="term" value="F:sulfur carrier activity"/>
    <property type="evidence" value="ECO:0007669"/>
    <property type="project" value="UniProtKB-UniRule"/>
</dbReference>
<proteinExistence type="inferred from homology"/>
<keyword evidence="2 3" id="KW-0501">Molybdenum cofactor biosynthesis</keyword>
<gene>
    <name evidence="3" type="primary">fdhD</name>
    <name evidence="4" type="ORF">SAMN02746064_00543</name>
</gene>
<reference evidence="4 5" key="1">
    <citation type="submission" date="2016-11" db="EMBL/GenBank/DDBJ databases">
        <authorList>
            <person name="Jaros S."/>
            <person name="Januszkiewicz K."/>
            <person name="Wedrychowicz H."/>
        </authorList>
    </citation>
    <scope>NUCLEOTIDE SEQUENCE [LARGE SCALE GENOMIC DNA]</scope>
    <source>
        <strain evidence="4 5">DSM 14828</strain>
    </source>
</reference>
<dbReference type="HAMAP" id="MF_00187">
    <property type="entry name" value="FdhD"/>
    <property type="match status" value="1"/>
</dbReference>
<dbReference type="Proteomes" id="UP000184251">
    <property type="component" value="Unassembled WGS sequence"/>
</dbReference>
<dbReference type="GO" id="GO:0016783">
    <property type="term" value="F:sulfurtransferase activity"/>
    <property type="evidence" value="ECO:0007669"/>
    <property type="project" value="InterPro"/>
</dbReference>
<organism evidence="4 5">
    <name type="scientific">Alkalibacter saccharofermentans DSM 14828</name>
    <dbReference type="NCBI Taxonomy" id="1120975"/>
    <lineage>
        <taxon>Bacteria</taxon>
        <taxon>Bacillati</taxon>
        <taxon>Bacillota</taxon>
        <taxon>Clostridia</taxon>
        <taxon>Eubacteriales</taxon>
        <taxon>Eubacteriaceae</taxon>
        <taxon>Alkalibacter</taxon>
    </lineage>
</organism>
<feature type="active site" description="Cysteine persulfide intermediate" evidence="3">
    <location>
        <position position="107"/>
    </location>
</feature>
<evidence type="ECO:0000256" key="1">
    <source>
        <dbReference type="ARBA" id="ARBA00022490"/>
    </source>
</evidence>
<comment type="similarity">
    <text evidence="3">Belongs to the FdhD family.</text>
</comment>
<dbReference type="InterPro" id="IPR003786">
    <property type="entry name" value="FdhD"/>
</dbReference>